<evidence type="ECO:0000259" key="8">
    <source>
        <dbReference type="PROSITE" id="PS52012"/>
    </source>
</evidence>
<feature type="domain" description="CFEM" evidence="8">
    <location>
        <begin position="30"/>
        <end position="141"/>
    </location>
</feature>
<dbReference type="Proteomes" id="UP000521872">
    <property type="component" value="Unassembled WGS sequence"/>
</dbReference>
<feature type="signal peptide" evidence="7">
    <location>
        <begin position="1"/>
        <end position="19"/>
    </location>
</feature>
<name>A0A8H4R1H6_9AGAR</name>
<feature type="chain" id="PRO_5034954059" description="CFEM domain-containing protein" evidence="7">
    <location>
        <begin position="20"/>
        <end position="204"/>
    </location>
</feature>
<proteinExistence type="predicted"/>
<dbReference type="PROSITE" id="PS52012">
    <property type="entry name" value="CFEM"/>
    <property type="match status" value="1"/>
</dbReference>
<keyword evidence="3 7" id="KW-0732">Signal</keyword>
<dbReference type="InterPro" id="IPR008427">
    <property type="entry name" value="Extracellular_membr_CFEM_dom"/>
</dbReference>
<protein>
    <recommendedName>
        <fullName evidence="8">CFEM domain-containing protein</fullName>
    </recommendedName>
</protein>
<feature type="region of interest" description="Disordered" evidence="5">
    <location>
        <begin position="141"/>
        <end position="175"/>
    </location>
</feature>
<reference evidence="9 10" key="1">
    <citation type="submission" date="2019-12" db="EMBL/GenBank/DDBJ databases">
        <authorList>
            <person name="Floudas D."/>
            <person name="Bentzer J."/>
            <person name="Ahren D."/>
            <person name="Johansson T."/>
            <person name="Persson P."/>
            <person name="Tunlid A."/>
        </authorList>
    </citation>
    <scope>NUCLEOTIDE SEQUENCE [LARGE SCALE GENOMIC DNA]</scope>
    <source>
        <strain evidence="9 10">CBS 102.39</strain>
    </source>
</reference>
<gene>
    <name evidence="9" type="ORF">D9613_001224</name>
</gene>
<evidence type="ECO:0000256" key="3">
    <source>
        <dbReference type="ARBA" id="ARBA00022729"/>
    </source>
</evidence>
<organism evidence="9 10">
    <name type="scientific">Agrocybe pediades</name>
    <dbReference type="NCBI Taxonomy" id="84607"/>
    <lineage>
        <taxon>Eukaryota</taxon>
        <taxon>Fungi</taxon>
        <taxon>Dikarya</taxon>
        <taxon>Basidiomycota</taxon>
        <taxon>Agaricomycotina</taxon>
        <taxon>Agaricomycetes</taxon>
        <taxon>Agaricomycetidae</taxon>
        <taxon>Agaricales</taxon>
        <taxon>Agaricineae</taxon>
        <taxon>Strophariaceae</taxon>
        <taxon>Agrocybe</taxon>
    </lineage>
</organism>
<evidence type="ECO:0000256" key="7">
    <source>
        <dbReference type="SAM" id="SignalP"/>
    </source>
</evidence>
<keyword evidence="6" id="KW-0472">Membrane</keyword>
<evidence type="ECO:0000256" key="4">
    <source>
        <dbReference type="ARBA" id="ARBA00023157"/>
    </source>
</evidence>
<dbReference type="EMBL" id="JAACJL010000015">
    <property type="protein sequence ID" value="KAF4621467.1"/>
    <property type="molecule type" value="Genomic_DNA"/>
</dbReference>
<dbReference type="SMART" id="SM00747">
    <property type="entry name" value="CFEM"/>
    <property type="match status" value="1"/>
</dbReference>
<dbReference type="AlphaFoldDB" id="A0A8H4R1H6"/>
<evidence type="ECO:0000313" key="10">
    <source>
        <dbReference type="Proteomes" id="UP000521872"/>
    </source>
</evidence>
<dbReference type="GO" id="GO:0005576">
    <property type="term" value="C:extracellular region"/>
    <property type="evidence" value="ECO:0007669"/>
    <property type="project" value="UniProtKB-SubCell"/>
</dbReference>
<evidence type="ECO:0000313" key="9">
    <source>
        <dbReference type="EMBL" id="KAF4621467.1"/>
    </source>
</evidence>
<evidence type="ECO:0000256" key="2">
    <source>
        <dbReference type="ARBA" id="ARBA00022525"/>
    </source>
</evidence>
<keyword evidence="4" id="KW-1015">Disulfide bond</keyword>
<accession>A0A8H4R1H6</accession>
<keyword evidence="2" id="KW-0964">Secreted</keyword>
<keyword evidence="6" id="KW-0812">Transmembrane</keyword>
<keyword evidence="10" id="KW-1185">Reference proteome</keyword>
<evidence type="ECO:0000256" key="6">
    <source>
        <dbReference type="SAM" id="Phobius"/>
    </source>
</evidence>
<dbReference type="Pfam" id="PF05730">
    <property type="entry name" value="CFEM"/>
    <property type="match status" value="1"/>
</dbReference>
<evidence type="ECO:0000256" key="1">
    <source>
        <dbReference type="ARBA" id="ARBA00004613"/>
    </source>
</evidence>
<sequence>MFFATKITFLTAAFLAANAQSVSKNSTSTASATGVAANTTSSAAPPNASGILGSLTPCVLTCVGGAAALNNCSITDTSCVCLSAQFQTDATACLMAHCTPADQAAARQLQTQQCASVGTPTASATTTNSVPFTLASGASGSSTAAGSGTGAPAGSTTPTSPASNSSGAPPSQSSPSAATQLIAFTSPFSLLVAAAGVLAGALVL</sequence>
<keyword evidence="6" id="KW-1133">Transmembrane helix</keyword>
<feature type="transmembrane region" description="Helical" evidence="6">
    <location>
        <begin position="181"/>
        <end position="203"/>
    </location>
</feature>
<comment type="caution">
    <text evidence="9">The sequence shown here is derived from an EMBL/GenBank/DDBJ whole genome shotgun (WGS) entry which is preliminary data.</text>
</comment>
<evidence type="ECO:0000256" key="5">
    <source>
        <dbReference type="SAM" id="MobiDB-lite"/>
    </source>
</evidence>
<comment type="subcellular location">
    <subcellularLocation>
        <location evidence="1">Secreted</location>
    </subcellularLocation>
</comment>